<dbReference type="Pfam" id="PF13184">
    <property type="entry name" value="KH_NusA_1st"/>
    <property type="match status" value="1"/>
</dbReference>
<dbReference type="InterPro" id="IPR015946">
    <property type="entry name" value="KH_dom-like_a/b"/>
</dbReference>
<dbReference type="GO" id="GO:0005829">
    <property type="term" value="C:cytosol"/>
    <property type="evidence" value="ECO:0007669"/>
    <property type="project" value="TreeGrafter"/>
</dbReference>
<dbReference type="InterPro" id="IPR025249">
    <property type="entry name" value="TF_NusA_KH_1st"/>
</dbReference>
<keyword evidence="1" id="KW-0806">Transcription termination</keyword>
<keyword evidence="4" id="KW-0805">Transcription regulation</keyword>
<dbReference type="PANTHER" id="PTHR22648:SF0">
    <property type="entry name" value="TRANSCRIPTION TERMINATION_ANTITERMINATION PROTEIN NUSA"/>
    <property type="match status" value="1"/>
</dbReference>
<dbReference type="AlphaFoldDB" id="A0A354YUT3"/>
<dbReference type="PANTHER" id="PTHR22648">
    <property type="entry name" value="TRANSCRIPTION TERMINATION FACTOR NUSA"/>
    <property type="match status" value="1"/>
</dbReference>
<evidence type="ECO:0000256" key="3">
    <source>
        <dbReference type="ARBA" id="ARBA00022884"/>
    </source>
</evidence>
<protein>
    <submittedName>
        <fullName evidence="7">Transcription termination/antitermination protein NusA</fullName>
    </submittedName>
</protein>
<organism evidence="7 8">
    <name type="scientific">Syntrophomonas wolfei</name>
    <dbReference type="NCBI Taxonomy" id="863"/>
    <lineage>
        <taxon>Bacteria</taxon>
        <taxon>Bacillati</taxon>
        <taxon>Bacillota</taxon>
        <taxon>Clostridia</taxon>
        <taxon>Eubacteriales</taxon>
        <taxon>Syntrophomonadaceae</taxon>
        <taxon>Syntrophomonas</taxon>
    </lineage>
</organism>
<dbReference type="InterPro" id="IPR030842">
    <property type="entry name" value="TF_NusA_bacterial"/>
</dbReference>
<dbReference type="SUPFAM" id="SSF54814">
    <property type="entry name" value="Prokaryotic type KH domain (KH-domain type II)"/>
    <property type="match status" value="1"/>
</dbReference>
<dbReference type="GO" id="GO:0003723">
    <property type="term" value="F:RNA binding"/>
    <property type="evidence" value="ECO:0007669"/>
    <property type="project" value="UniProtKB-KW"/>
</dbReference>
<gene>
    <name evidence="7" type="primary">nusA</name>
    <name evidence="7" type="ORF">DDZ44_04205</name>
</gene>
<keyword evidence="2" id="KW-0963">Cytoplasm</keyword>
<dbReference type="EMBL" id="DNZF01000090">
    <property type="protein sequence ID" value="HBK53123.1"/>
    <property type="molecule type" value="Genomic_DNA"/>
</dbReference>
<name>A0A354YUT3_9FIRM</name>
<evidence type="ECO:0000259" key="6">
    <source>
        <dbReference type="Pfam" id="PF13184"/>
    </source>
</evidence>
<dbReference type="GO" id="GO:0031564">
    <property type="term" value="P:transcription antitermination"/>
    <property type="evidence" value="ECO:0007669"/>
    <property type="project" value="InterPro"/>
</dbReference>
<sequence length="72" mass="8007">YEVKNTSKGPNIFVSRSHPYFLRRLFEMEVPEIYDGVVEIKSIAREAGARSKIAVYSLDDKIDSVGACVGPS</sequence>
<evidence type="ECO:0000313" key="8">
    <source>
        <dbReference type="Proteomes" id="UP000263273"/>
    </source>
</evidence>
<evidence type="ECO:0000256" key="4">
    <source>
        <dbReference type="ARBA" id="ARBA00023015"/>
    </source>
</evidence>
<evidence type="ECO:0000313" key="7">
    <source>
        <dbReference type="EMBL" id="HBK53123.1"/>
    </source>
</evidence>
<dbReference type="GO" id="GO:0006353">
    <property type="term" value="P:DNA-templated transcription termination"/>
    <property type="evidence" value="ECO:0007669"/>
    <property type="project" value="UniProtKB-KW"/>
</dbReference>
<keyword evidence="3" id="KW-0694">RNA-binding</keyword>
<evidence type="ECO:0000256" key="1">
    <source>
        <dbReference type="ARBA" id="ARBA00022472"/>
    </source>
</evidence>
<feature type="non-terminal residue" evidence="7">
    <location>
        <position position="72"/>
    </location>
</feature>
<evidence type="ECO:0000256" key="2">
    <source>
        <dbReference type="ARBA" id="ARBA00022490"/>
    </source>
</evidence>
<feature type="domain" description="Transcription factor NusA first KH" evidence="6">
    <location>
        <begin position="16"/>
        <end position="71"/>
    </location>
</feature>
<proteinExistence type="predicted"/>
<evidence type="ECO:0000256" key="5">
    <source>
        <dbReference type="ARBA" id="ARBA00023163"/>
    </source>
</evidence>
<dbReference type="Proteomes" id="UP000263273">
    <property type="component" value="Unassembled WGS sequence"/>
</dbReference>
<reference evidence="7 8" key="1">
    <citation type="journal article" date="2018" name="Nat. Biotechnol.">
        <title>A standardized bacterial taxonomy based on genome phylogeny substantially revises the tree of life.</title>
        <authorList>
            <person name="Parks D.H."/>
            <person name="Chuvochina M."/>
            <person name="Waite D.W."/>
            <person name="Rinke C."/>
            <person name="Skarshewski A."/>
            <person name="Chaumeil P.A."/>
            <person name="Hugenholtz P."/>
        </authorList>
    </citation>
    <scope>NUCLEOTIDE SEQUENCE [LARGE SCALE GENOMIC DNA]</scope>
    <source>
        <strain evidence="7">UBA10948</strain>
    </source>
</reference>
<dbReference type="InterPro" id="IPR009019">
    <property type="entry name" value="KH_sf_prok-type"/>
</dbReference>
<feature type="non-terminal residue" evidence="7">
    <location>
        <position position="1"/>
    </location>
</feature>
<comment type="caution">
    <text evidence="7">The sequence shown here is derived from an EMBL/GenBank/DDBJ whole genome shotgun (WGS) entry which is preliminary data.</text>
</comment>
<keyword evidence="5" id="KW-0804">Transcription</keyword>
<dbReference type="Gene3D" id="3.30.300.20">
    <property type="match status" value="1"/>
</dbReference>
<accession>A0A354YUT3</accession>